<gene>
    <name evidence="2" type="ORF">CSSPTR1EN2_LOCUS12755</name>
</gene>
<evidence type="ECO:0008006" key="4">
    <source>
        <dbReference type="Google" id="ProtNLM"/>
    </source>
</evidence>
<feature type="transmembrane region" description="Helical" evidence="1">
    <location>
        <begin position="12"/>
        <end position="37"/>
    </location>
</feature>
<keyword evidence="3" id="KW-1185">Reference proteome</keyword>
<feature type="transmembrane region" description="Helical" evidence="1">
    <location>
        <begin position="71"/>
        <end position="96"/>
    </location>
</feature>
<sequence length="362" mass="41760">MDLFPPVVLPRFWLLWPFFVCFLMVTSFVVLGIAILWRYEGGKVSGPRLEQLQDPSLVGILPIGYLCREELWMACGGAVKAELLLAFRAFVVAYLLPQLLYNIVKDGVYVFFFYTQWTFTLLILYFALALRASVDHFVNQHYYCNRKPARLVPPDFGDDDDDEQKILREEEDDTVQRSGVKSFLQNDKDHRQQEKGQLPFARGRGEKVENAGVAGYVTQAVFQAVFPAVLLTDMVYWGVLVPFVLPKSSGHTFIDLNMHAGNALLLLTEFALNSLRFPWFRGGYIILWSASYTYFQWTLFTMGLSHKWPYPFMNVETPWAPAWYLFIIVFHGICFALCLLLALGKQSIWSRFNFPTIPRMSF</sequence>
<reference evidence="2" key="1">
    <citation type="submission" date="2024-02" db="EMBL/GenBank/DDBJ databases">
        <authorList>
            <consortium name="ELIXIR-Norway"/>
            <consortium name="Elixir Norway"/>
        </authorList>
    </citation>
    <scope>NUCLEOTIDE SEQUENCE</scope>
</reference>
<evidence type="ECO:0000313" key="2">
    <source>
        <dbReference type="EMBL" id="CAK9215485.1"/>
    </source>
</evidence>
<evidence type="ECO:0000313" key="3">
    <source>
        <dbReference type="Proteomes" id="UP001497512"/>
    </source>
</evidence>
<dbReference type="PANTHER" id="PTHR12242:SF22">
    <property type="entry name" value="OS02G0130600 PROTEIN"/>
    <property type="match status" value="1"/>
</dbReference>
<evidence type="ECO:0000256" key="1">
    <source>
        <dbReference type="SAM" id="Phobius"/>
    </source>
</evidence>
<feature type="transmembrane region" description="Helical" evidence="1">
    <location>
        <begin position="284"/>
        <end position="302"/>
    </location>
</feature>
<dbReference type="Proteomes" id="UP001497512">
    <property type="component" value="Chromosome 2"/>
</dbReference>
<feature type="transmembrane region" description="Helical" evidence="1">
    <location>
        <begin position="251"/>
        <end position="272"/>
    </location>
</feature>
<name>A0ABP0U8E4_9BRYO</name>
<keyword evidence="1" id="KW-0812">Transmembrane</keyword>
<accession>A0ABP0U8E4</accession>
<feature type="transmembrane region" description="Helical" evidence="1">
    <location>
        <begin position="224"/>
        <end position="245"/>
    </location>
</feature>
<organism evidence="2 3">
    <name type="scientific">Sphagnum troendelagicum</name>
    <dbReference type="NCBI Taxonomy" id="128251"/>
    <lineage>
        <taxon>Eukaryota</taxon>
        <taxon>Viridiplantae</taxon>
        <taxon>Streptophyta</taxon>
        <taxon>Embryophyta</taxon>
        <taxon>Bryophyta</taxon>
        <taxon>Sphagnophytina</taxon>
        <taxon>Sphagnopsida</taxon>
        <taxon>Sphagnales</taxon>
        <taxon>Sphagnaceae</taxon>
        <taxon>Sphagnum</taxon>
    </lineage>
</organism>
<dbReference type="EMBL" id="OZ019894">
    <property type="protein sequence ID" value="CAK9215485.1"/>
    <property type="molecule type" value="Genomic_DNA"/>
</dbReference>
<dbReference type="PANTHER" id="PTHR12242">
    <property type="entry name" value="OS02G0130600 PROTEIN-RELATED"/>
    <property type="match status" value="1"/>
</dbReference>
<feature type="transmembrane region" description="Helical" evidence="1">
    <location>
        <begin position="322"/>
        <end position="343"/>
    </location>
</feature>
<proteinExistence type="predicted"/>
<keyword evidence="1" id="KW-0472">Membrane</keyword>
<feature type="transmembrane region" description="Helical" evidence="1">
    <location>
        <begin position="108"/>
        <end position="130"/>
    </location>
</feature>
<keyword evidence="1" id="KW-1133">Transmembrane helix</keyword>
<protein>
    <recommendedName>
        <fullName evidence="4">Transmembrane protein</fullName>
    </recommendedName>
</protein>